<dbReference type="SUPFAM" id="SSF47616">
    <property type="entry name" value="GST C-terminal domain-like"/>
    <property type="match status" value="1"/>
</dbReference>
<evidence type="ECO:0000256" key="2">
    <source>
        <dbReference type="SAM" id="MobiDB-lite"/>
    </source>
</evidence>
<dbReference type="Proteomes" id="UP001188597">
    <property type="component" value="Unassembled WGS sequence"/>
</dbReference>
<comment type="caution">
    <text evidence="4">The sequence shown here is derived from an EMBL/GenBank/DDBJ whole genome shotgun (WGS) entry which is preliminary data.</text>
</comment>
<feature type="domain" description="GST C-terminal" evidence="3">
    <location>
        <begin position="1"/>
        <end position="120"/>
    </location>
</feature>
<dbReference type="Gene3D" id="1.20.1050.10">
    <property type="match status" value="1"/>
</dbReference>
<feature type="region of interest" description="Disordered" evidence="2">
    <location>
        <begin position="161"/>
        <end position="183"/>
    </location>
</feature>
<protein>
    <recommendedName>
        <fullName evidence="1">Glutathione S-transferase</fullName>
        <ecNumber evidence="1">2.5.1.18</ecNumber>
    </recommendedName>
</protein>
<proteinExistence type="inferred from homology"/>
<feature type="compositionally biased region" description="Acidic residues" evidence="2">
    <location>
        <begin position="162"/>
        <end position="177"/>
    </location>
</feature>
<dbReference type="EC" id="2.5.1.18" evidence="1"/>
<name>A0AA88VDP3_9ASTE</name>
<dbReference type="InterPro" id="IPR045073">
    <property type="entry name" value="Omega/Tau-like"/>
</dbReference>
<comment type="subcellular location">
    <subcellularLocation>
        <location evidence="1">Cytoplasm</location>
        <location evidence="1">Cytosol</location>
    </subcellularLocation>
</comment>
<dbReference type="AlphaFoldDB" id="A0AA88VDP3"/>
<dbReference type="InterPro" id="IPR036282">
    <property type="entry name" value="Glutathione-S-Trfase_C_sf"/>
</dbReference>
<evidence type="ECO:0000259" key="3">
    <source>
        <dbReference type="PROSITE" id="PS50405"/>
    </source>
</evidence>
<sequence>MGQSLYIHLSEPPKCIFGVWNACLAEGEDKEKAIASAVESLTFIEKLIKGKKFFGGESIGFMDLALGWIPLWTSVMEEVGDMKILDEETFPSLHEWAKSFIRVPLVKSCMPPREEFFNYVQSTARYVQNPSQKHYGAAKRVLRYLRGTLDYGILYEATEESRLEEDEALPEENPEGYEIERDT</sequence>
<keyword evidence="1" id="KW-0808">Transferase</keyword>
<gene>
    <name evidence="4" type="ORF">RJ639_015541</name>
</gene>
<accession>A0AA88VDP3</accession>
<comment type="similarity">
    <text evidence="1">Belongs to the GST superfamily.</text>
</comment>
<keyword evidence="1" id="KW-0963">Cytoplasm</keyword>
<dbReference type="InterPro" id="IPR045074">
    <property type="entry name" value="GST_C_Tau"/>
</dbReference>
<keyword evidence="5" id="KW-1185">Reference proteome</keyword>
<comment type="function">
    <text evidence="1">Is involved in the conjugation of reduced glutathione to a wide number of exogenous and endogenous hydrophobic electrophiles.</text>
</comment>
<evidence type="ECO:0000256" key="1">
    <source>
        <dbReference type="RuleBase" id="RU369102"/>
    </source>
</evidence>
<dbReference type="InterPro" id="IPR010987">
    <property type="entry name" value="Glutathione-S-Trfase_C-like"/>
</dbReference>
<dbReference type="GO" id="GO:0005829">
    <property type="term" value="C:cytosol"/>
    <property type="evidence" value="ECO:0007669"/>
    <property type="project" value="UniProtKB-SubCell"/>
</dbReference>
<reference evidence="4" key="1">
    <citation type="submission" date="2022-12" db="EMBL/GenBank/DDBJ databases">
        <title>Draft genome assemblies for two species of Escallonia (Escalloniales).</title>
        <authorList>
            <person name="Chanderbali A."/>
            <person name="Dervinis C."/>
            <person name="Anghel I."/>
            <person name="Soltis D."/>
            <person name="Soltis P."/>
            <person name="Zapata F."/>
        </authorList>
    </citation>
    <scope>NUCLEOTIDE SEQUENCE</scope>
    <source>
        <strain evidence="4">UCBG64.0493</strain>
        <tissue evidence="4">Leaf</tissue>
    </source>
</reference>
<evidence type="ECO:0000313" key="4">
    <source>
        <dbReference type="EMBL" id="KAK3005088.1"/>
    </source>
</evidence>
<dbReference type="GO" id="GO:0006749">
    <property type="term" value="P:glutathione metabolic process"/>
    <property type="evidence" value="ECO:0007669"/>
    <property type="project" value="InterPro"/>
</dbReference>
<dbReference type="PANTHER" id="PTHR11260">
    <property type="entry name" value="GLUTATHIONE S-TRANSFERASE, GST, SUPERFAMILY, GST DOMAIN CONTAINING"/>
    <property type="match status" value="1"/>
</dbReference>
<dbReference type="PANTHER" id="PTHR11260:SF614">
    <property type="entry name" value="GLUTATHIONE S-TRANSFERASE"/>
    <property type="match status" value="1"/>
</dbReference>
<organism evidence="4 5">
    <name type="scientific">Escallonia herrerae</name>
    <dbReference type="NCBI Taxonomy" id="1293975"/>
    <lineage>
        <taxon>Eukaryota</taxon>
        <taxon>Viridiplantae</taxon>
        <taxon>Streptophyta</taxon>
        <taxon>Embryophyta</taxon>
        <taxon>Tracheophyta</taxon>
        <taxon>Spermatophyta</taxon>
        <taxon>Magnoliopsida</taxon>
        <taxon>eudicotyledons</taxon>
        <taxon>Gunneridae</taxon>
        <taxon>Pentapetalae</taxon>
        <taxon>asterids</taxon>
        <taxon>campanulids</taxon>
        <taxon>Escalloniales</taxon>
        <taxon>Escalloniaceae</taxon>
        <taxon>Escallonia</taxon>
    </lineage>
</organism>
<dbReference type="EMBL" id="JAVXUP010002171">
    <property type="protein sequence ID" value="KAK3005088.1"/>
    <property type="molecule type" value="Genomic_DNA"/>
</dbReference>
<dbReference type="PROSITE" id="PS50405">
    <property type="entry name" value="GST_CTER"/>
    <property type="match status" value="1"/>
</dbReference>
<dbReference type="CDD" id="cd03185">
    <property type="entry name" value="GST_C_Tau"/>
    <property type="match status" value="1"/>
</dbReference>
<comment type="catalytic activity">
    <reaction evidence="1">
        <text>RX + glutathione = an S-substituted glutathione + a halide anion + H(+)</text>
        <dbReference type="Rhea" id="RHEA:16437"/>
        <dbReference type="ChEBI" id="CHEBI:15378"/>
        <dbReference type="ChEBI" id="CHEBI:16042"/>
        <dbReference type="ChEBI" id="CHEBI:17792"/>
        <dbReference type="ChEBI" id="CHEBI:57925"/>
        <dbReference type="ChEBI" id="CHEBI:90779"/>
        <dbReference type="EC" id="2.5.1.18"/>
    </reaction>
</comment>
<evidence type="ECO:0000313" key="5">
    <source>
        <dbReference type="Proteomes" id="UP001188597"/>
    </source>
</evidence>
<dbReference type="GO" id="GO:0004364">
    <property type="term" value="F:glutathione transferase activity"/>
    <property type="evidence" value="ECO:0007669"/>
    <property type="project" value="UniProtKB-UniRule"/>
</dbReference>